<protein>
    <submittedName>
        <fullName evidence="1">Uncharacterized protein</fullName>
    </submittedName>
</protein>
<proteinExistence type="predicted"/>
<dbReference type="Proteomes" id="UP000276254">
    <property type="component" value="Plasmid unnamed1"/>
</dbReference>
<dbReference type="KEGG" id="spha:D3Y57_04725"/>
<gene>
    <name evidence="1" type="ORF">D3Y57_04725</name>
</gene>
<dbReference type="AlphaFoldDB" id="A0A494TDI2"/>
<sequence>MNDMRQGVTQIQHTVLDLLESVRNDGHGHDTQLFLGEKLANHARVNVGLRFKRDHAIQAAARLIDVAEQLDVMISAGDA</sequence>
<accession>A0A494TDI2</accession>
<name>A0A494TDI2_SPHPE</name>
<keyword evidence="1" id="KW-0614">Plasmid</keyword>
<evidence type="ECO:0000313" key="1">
    <source>
        <dbReference type="EMBL" id="AYJ85324.1"/>
    </source>
</evidence>
<reference evidence="1 2" key="1">
    <citation type="submission" date="2018-09" db="EMBL/GenBank/DDBJ databases">
        <title>Sphingomonas peninsula sp. nov., isolated from fildes peninsula, Antarctic soil.</title>
        <authorList>
            <person name="Yingchao G."/>
        </authorList>
    </citation>
    <scope>NUCLEOTIDE SEQUENCE [LARGE SCALE GENOMIC DNA]</scope>
    <source>
        <strain evidence="1 2">YZ-8</strain>
        <plasmid evidence="1 2">unnamed1</plasmid>
    </source>
</reference>
<dbReference type="EMBL" id="CP032828">
    <property type="protein sequence ID" value="AYJ85324.1"/>
    <property type="molecule type" value="Genomic_DNA"/>
</dbReference>
<evidence type="ECO:0000313" key="2">
    <source>
        <dbReference type="Proteomes" id="UP000276254"/>
    </source>
</evidence>
<dbReference type="RefSeq" id="WP_121151808.1">
    <property type="nucleotide sequence ID" value="NZ_CP032828.1"/>
</dbReference>
<dbReference type="GeneID" id="39491853"/>
<keyword evidence="2" id="KW-1185">Reference proteome</keyword>
<organism evidence="1 2">
    <name type="scientific">Sphingomonas paeninsulae</name>
    <dbReference type="NCBI Taxonomy" id="2319844"/>
    <lineage>
        <taxon>Bacteria</taxon>
        <taxon>Pseudomonadati</taxon>
        <taxon>Pseudomonadota</taxon>
        <taxon>Alphaproteobacteria</taxon>
        <taxon>Sphingomonadales</taxon>
        <taxon>Sphingomonadaceae</taxon>
        <taxon>Sphingomonas</taxon>
    </lineage>
</organism>
<geneLocation type="plasmid" evidence="1">
    <name>unnamed1</name>
</geneLocation>